<feature type="compositionally biased region" description="Basic and acidic residues" evidence="1">
    <location>
        <begin position="353"/>
        <end position="374"/>
    </location>
</feature>
<sequence length="737" mass="81342">MVNSKVHHSSSSFHHLPKPRPRRERGEDNEISQYSNLELEALGSIDKMLASSSIQKSARDYAVDGGVGSVGDRAVGGALNTNNNNTPPRRQKSKSLSFVDVALRREHEDGSPHDVACASLFEQVMSTATVAVARRNGKPADGSAKMQKSHSSSMINVNDERFSKSHRREAKVTKEKQSTKLTQEVKRTKQSKQMTHEDQASSSSDNSIMSKSLNDLHSVVVCPVSTKRHDGPSPYVPAKPINKLPTRQSPNSTPKPVISKFKSNSPGKISVAIERGERLQSPPISQQQAQTQSQLPPIQVISLPWINHLGVSGQYTGEVNSLIQPHGKGSLNLGDGTCVRGVWCNGTALDKQSKAIHQNDEGRRNGKKQDGLSRRDRHHRRSQSDSSSKDLHDSSTKSLSKQSKNQLRLNNSSSSLSSMTSLPRYALGDTLRSPDHMDTPLTVQKAIKNADSLQTHDFAFVLRSTGQWCYAIVAKKIIPEGLPTNAKCKKEDIAASILFVLDKQGATKKVKRKHWGKLIRLVNLGHESEYHEYRGEESDDCWYDTEEVTGKKEEVRGLKDSNLKRKSSLERLNRESAVFQSVASDAAVATTKNLTSTSKGTWKLKNSQLALDLLAEDTEEYHSDAKITSSSFYSIRTMQMNSNGSASKSGRTPTSKLEYTETTVDRPRKHSKAKTRSSAETMEGNELSLDLLKILLDVDDGRHPTADGARKSKSRGSNLSVYSCDTMRNTDSMAEFL</sequence>
<feature type="region of interest" description="Disordered" evidence="1">
    <location>
        <begin position="641"/>
        <end position="683"/>
    </location>
</feature>
<dbReference type="AlphaFoldDB" id="B8CD53"/>
<evidence type="ECO:0000256" key="1">
    <source>
        <dbReference type="SAM" id="MobiDB-lite"/>
    </source>
</evidence>
<feature type="compositionally biased region" description="Low complexity" evidence="1">
    <location>
        <begin position="396"/>
        <end position="420"/>
    </location>
</feature>
<protein>
    <submittedName>
        <fullName evidence="2">Uncharacterized protein</fullName>
    </submittedName>
</protein>
<reference evidence="2 3" key="1">
    <citation type="journal article" date="2004" name="Science">
        <title>The genome of the diatom Thalassiosira pseudonana: ecology, evolution, and metabolism.</title>
        <authorList>
            <person name="Armbrust E.V."/>
            <person name="Berges J.A."/>
            <person name="Bowler C."/>
            <person name="Green B.R."/>
            <person name="Martinez D."/>
            <person name="Putnam N.H."/>
            <person name="Zhou S."/>
            <person name="Allen A.E."/>
            <person name="Apt K.E."/>
            <person name="Bechner M."/>
            <person name="Brzezinski M.A."/>
            <person name="Chaal B.K."/>
            <person name="Chiovitti A."/>
            <person name="Davis A.K."/>
            <person name="Demarest M.S."/>
            <person name="Detter J.C."/>
            <person name="Glavina T."/>
            <person name="Goodstein D."/>
            <person name="Hadi M.Z."/>
            <person name="Hellsten U."/>
            <person name="Hildebrand M."/>
            <person name="Jenkins B.D."/>
            <person name="Jurka J."/>
            <person name="Kapitonov V.V."/>
            <person name="Kroger N."/>
            <person name="Lau W.W."/>
            <person name="Lane T.W."/>
            <person name="Larimer F.W."/>
            <person name="Lippmeier J.C."/>
            <person name="Lucas S."/>
            <person name="Medina M."/>
            <person name="Montsant A."/>
            <person name="Obornik M."/>
            <person name="Parker M.S."/>
            <person name="Palenik B."/>
            <person name="Pazour G.J."/>
            <person name="Richardson P.M."/>
            <person name="Rynearson T.A."/>
            <person name="Saito M.A."/>
            <person name="Schwartz D.C."/>
            <person name="Thamatrakoln K."/>
            <person name="Valentin K."/>
            <person name="Vardi A."/>
            <person name="Wilkerson F.P."/>
            <person name="Rokhsar D.S."/>
        </authorList>
    </citation>
    <scope>NUCLEOTIDE SEQUENCE [LARGE SCALE GENOMIC DNA]</scope>
    <source>
        <strain evidence="2 3">CCMP1335</strain>
    </source>
</reference>
<organism evidence="2 3">
    <name type="scientific">Thalassiosira pseudonana</name>
    <name type="common">Marine diatom</name>
    <name type="synonym">Cyclotella nana</name>
    <dbReference type="NCBI Taxonomy" id="35128"/>
    <lineage>
        <taxon>Eukaryota</taxon>
        <taxon>Sar</taxon>
        <taxon>Stramenopiles</taxon>
        <taxon>Ochrophyta</taxon>
        <taxon>Bacillariophyta</taxon>
        <taxon>Coscinodiscophyceae</taxon>
        <taxon>Thalassiosirophycidae</taxon>
        <taxon>Thalassiosirales</taxon>
        <taxon>Thalassiosiraceae</taxon>
        <taxon>Thalassiosira</taxon>
    </lineage>
</organism>
<dbReference type="PaxDb" id="35128-Thaps10082"/>
<feature type="region of interest" description="Disordered" evidence="1">
    <location>
        <begin position="138"/>
        <end position="209"/>
    </location>
</feature>
<dbReference type="EMBL" id="CM000650">
    <property type="protein sequence ID" value="EED88407.1"/>
    <property type="molecule type" value="Genomic_DNA"/>
</dbReference>
<dbReference type="KEGG" id="tps:THAPSDRAFT_10082"/>
<evidence type="ECO:0000313" key="3">
    <source>
        <dbReference type="Proteomes" id="UP000001449"/>
    </source>
</evidence>
<keyword evidence="3" id="KW-1185">Reference proteome</keyword>
<gene>
    <name evidence="2" type="ORF">THAPSDRAFT_10082</name>
</gene>
<feature type="compositionally biased region" description="Polar residues" evidence="1">
    <location>
        <begin position="245"/>
        <end position="254"/>
    </location>
</feature>
<feature type="region of interest" description="Disordered" evidence="1">
    <location>
        <begin position="62"/>
        <end position="95"/>
    </location>
</feature>
<proteinExistence type="predicted"/>
<dbReference type="RefSeq" id="XP_002294052.1">
    <property type="nucleotide sequence ID" value="XM_002294016.1"/>
</dbReference>
<dbReference type="InParanoid" id="B8CD53"/>
<accession>B8CD53</accession>
<dbReference type="GeneID" id="7444301"/>
<feature type="compositionally biased region" description="Basic and acidic residues" evidence="1">
    <location>
        <begin position="170"/>
        <end position="187"/>
    </location>
</feature>
<feature type="region of interest" description="Disordered" evidence="1">
    <location>
        <begin position="225"/>
        <end position="266"/>
    </location>
</feature>
<evidence type="ECO:0000313" key="2">
    <source>
        <dbReference type="EMBL" id="EED88407.1"/>
    </source>
</evidence>
<feature type="region of interest" description="Disordered" evidence="1">
    <location>
        <begin position="1"/>
        <end position="33"/>
    </location>
</feature>
<dbReference type="Proteomes" id="UP000001449">
    <property type="component" value="Chromosome 15"/>
</dbReference>
<dbReference type="HOGENOM" id="CLU_376664_0_0_1"/>
<feature type="region of interest" description="Disordered" evidence="1">
    <location>
        <begin position="353"/>
        <end position="420"/>
    </location>
</feature>
<feature type="compositionally biased region" description="Polar residues" evidence="1">
    <location>
        <begin position="641"/>
        <end position="662"/>
    </location>
</feature>
<reference evidence="2 3" key="2">
    <citation type="journal article" date="2008" name="Nature">
        <title>The Phaeodactylum genome reveals the evolutionary history of diatom genomes.</title>
        <authorList>
            <person name="Bowler C."/>
            <person name="Allen A.E."/>
            <person name="Badger J.H."/>
            <person name="Grimwood J."/>
            <person name="Jabbari K."/>
            <person name="Kuo A."/>
            <person name="Maheswari U."/>
            <person name="Martens C."/>
            <person name="Maumus F."/>
            <person name="Otillar R.P."/>
            <person name="Rayko E."/>
            <person name="Salamov A."/>
            <person name="Vandepoele K."/>
            <person name="Beszteri B."/>
            <person name="Gruber A."/>
            <person name="Heijde M."/>
            <person name="Katinka M."/>
            <person name="Mock T."/>
            <person name="Valentin K."/>
            <person name="Verret F."/>
            <person name="Berges J.A."/>
            <person name="Brownlee C."/>
            <person name="Cadoret J.P."/>
            <person name="Chiovitti A."/>
            <person name="Choi C.J."/>
            <person name="Coesel S."/>
            <person name="De Martino A."/>
            <person name="Detter J.C."/>
            <person name="Durkin C."/>
            <person name="Falciatore A."/>
            <person name="Fournet J."/>
            <person name="Haruta M."/>
            <person name="Huysman M.J."/>
            <person name="Jenkins B.D."/>
            <person name="Jiroutova K."/>
            <person name="Jorgensen R.E."/>
            <person name="Joubert Y."/>
            <person name="Kaplan A."/>
            <person name="Kroger N."/>
            <person name="Kroth P.G."/>
            <person name="La Roche J."/>
            <person name="Lindquist E."/>
            <person name="Lommer M."/>
            <person name="Martin-Jezequel V."/>
            <person name="Lopez P.J."/>
            <person name="Lucas S."/>
            <person name="Mangogna M."/>
            <person name="McGinnis K."/>
            <person name="Medlin L.K."/>
            <person name="Montsant A."/>
            <person name="Oudot-Le Secq M.P."/>
            <person name="Napoli C."/>
            <person name="Obornik M."/>
            <person name="Parker M.S."/>
            <person name="Petit J.L."/>
            <person name="Porcel B.M."/>
            <person name="Poulsen N."/>
            <person name="Robison M."/>
            <person name="Rychlewski L."/>
            <person name="Rynearson T.A."/>
            <person name="Schmutz J."/>
            <person name="Shapiro H."/>
            <person name="Siaut M."/>
            <person name="Stanley M."/>
            <person name="Sussman M.R."/>
            <person name="Taylor A.R."/>
            <person name="Vardi A."/>
            <person name="von Dassow P."/>
            <person name="Vyverman W."/>
            <person name="Willis A."/>
            <person name="Wyrwicz L.S."/>
            <person name="Rokhsar D.S."/>
            <person name="Weissenbach J."/>
            <person name="Armbrust E.V."/>
            <person name="Green B.R."/>
            <person name="Van de Peer Y."/>
            <person name="Grigoriev I.V."/>
        </authorList>
    </citation>
    <scope>NUCLEOTIDE SEQUENCE [LARGE SCALE GENOMIC DNA]</scope>
    <source>
        <strain evidence="2 3">CCMP1335</strain>
    </source>
</reference>
<name>B8CD53_THAPS</name>